<keyword evidence="9 12" id="KW-0238">DNA-binding</keyword>
<comment type="cofactor">
    <cofactor evidence="1">
        <name>FAD</name>
        <dbReference type="ChEBI" id="CHEBI:57692"/>
    </cofactor>
</comment>
<evidence type="ECO:0000256" key="2">
    <source>
        <dbReference type="ARBA" id="ARBA00004719"/>
    </source>
</evidence>
<dbReference type="InterPro" id="IPR009057">
    <property type="entry name" value="Homeodomain-like_sf"/>
</dbReference>
<dbReference type="InterPro" id="IPR036271">
    <property type="entry name" value="Tet_transcr_reg_TetR-rel_C_sf"/>
</dbReference>
<feature type="DNA-binding region" description="H-T-H motif" evidence="12">
    <location>
        <begin position="447"/>
        <end position="466"/>
    </location>
</feature>
<dbReference type="InterPro" id="IPR039538">
    <property type="entry name" value="BetI_C"/>
</dbReference>
<dbReference type="InterPro" id="IPR001647">
    <property type="entry name" value="HTH_TetR"/>
</dbReference>
<dbReference type="Pfam" id="PF00440">
    <property type="entry name" value="TetR_N"/>
    <property type="match status" value="1"/>
</dbReference>
<dbReference type="SUPFAM" id="SSF48498">
    <property type="entry name" value="Tetracyclin repressor-like, C-terminal domain"/>
    <property type="match status" value="1"/>
</dbReference>
<dbReference type="Gene3D" id="3.30.9.10">
    <property type="entry name" value="D-Amino Acid Oxidase, subunit A, domain 2"/>
    <property type="match status" value="2"/>
</dbReference>
<evidence type="ECO:0000256" key="5">
    <source>
        <dbReference type="ARBA" id="ARBA00022630"/>
    </source>
</evidence>
<dbReference type="Pfam" id="PF01266">
    <property type="entry name" value="DAO"/>
    <property type="match status" value="1"/>
</dbReference>
<keyword evidence="5" id="KW-0285">Flavoprotein</keyword>
<dbReference type="PROSITE" id="PS50977">
    <property type="entry name" value="HTH_TETR_2"/>
    <property type="match status" value="1"/>
</dbReference>
<feature type="domain" description="HTH tetR-type" evidence="13">
    <location>
        <begin position="424"/>
        <end position="484"/>
    </location>
</feature>
<sequence>MKRRIQAGAGIAGRAGSAVAQRAPLYSAAADDGADIRYFSGLGNGIVRFLGLSHRPSRRGAVAVKAGLSIYDFLTRKRTLMPRHQFRGRRATLGKWPAVNPGIKSSATYFDAWVSHPERLGIELLQDGLAAESGSVALNYAELRRAEDGRCRLADRIGGASFALEPALIVNATGGWIDIVNQTLLSPEARPAPLIGGTKGSHLIIDNADLRDALAGHMIYYENEDGRICIAFPYLDKVLVGSTDIRVDNPATVRCEADELEYILQSLAFVLPGIAIRREQIVFQFSGVRPLPASSDSFTGRIPRDHFCTVLEQAEDDPPVLCMIGGKWTTFRSFGELAADMTLERLGRKRRIETSERPIGGGRQYPSDKTVWSVTLARRTGISSERAAELFDRYGTEAEKIAVFIAAGLDMVMPKSGYLTKISDIRKRELRRAAFEVLQREGMAGATLEKVAVQAGASKGIVLHYFANKQELFEHAMREANAALRDAVVARLNRATTPFERLEAIIEGNFEDRFFQPSICRAWLALCAEVPREPQLARIQKVIHARMRSNLMSALVHILPEDECESVVLGVTALIDGLWLRLALQSAGPTREDALRQMRDYLSHRLPAAGQLSVANR</sequence>
<accession>A0ABR6ILK5</accession>
<comment type="caution">
    <text evidence="14">The sequence shown here is derived from an EMBL/GenBank/DDBJ whole genome shotgun (WGS) entry which is preliminary data.</text>
</comment>
<evidence type="ECO:0000313" key="14">
    <source>
        <dbReference type="EMBL" id="MBB4228749.1"/>
    </source>
</evidence>
<comment type="function">
    <text evidence="11">Repressor involved in the biosynthesis of the osmoprotectant glycine betaine. It represses transcription of the choline transporter BetT and the genes of BetAB involved in the synthesis of glycine betaine.</text>
</comment>
<evidence type="ECO:0000256" key="3">
    <source>
        <dbReference type="ARBA" id="ARBA00007330"/>
    </source>
</evidence>
<keyword evidence="7" id="KW-0560">Oxidoreductase</keyword>
<dbReference type="InterPro" id="IPR006076">
    <property type="entry name" value="FAD-dep_OxRdtase"/>
</dbReference>
<evidence type="ECO:0000256" key="7">
    <source>
        <dbReference type="ARBA" id="ARBA00023002"/>
    </source>
</evidence>
<dbReference type="EMBL" id="JACIFX010000003">
    <property type="protein sequence ID" value="MBB4228749.1"/>
    <property type="molecule type" value="Genomic_DNA"/>
</dbReference>
<dbReference type="Proteomes" id="UP000551353">
    <property type="component" value="Unassembled WGS sequence"/>
</dbReference>
<comment type="similarity">
    <text evidence="3">Belongs to the FAD-dependent glycerol-3-phosphate dehydrogenase family.</text>
</comment>
<dbReference type="InterPro" id="IPR000447">
    <property type="entry name" value="G3P_DH_FAD-dep"/>
</dbReference>
<evidence type="ECO:0000256" key="9">
    <source>
        <dbReference type="ARBA" id="ARBA00023125"/>
    </source>
</evidence>
<evidence type="ECO:0000256" key="4">
    <source>
        <dbReference type="ARBA" id="ARBA00022491"/>
    </source>
</evidence>
<keyword evidence="15" id="KW-1185">Reference proteome</keyword>
<evidence type="ECO:0000256" key="11">
    <source>
        <dbReference type="ARBA" id="ARBA00024936"/>
    </source>
</evidence>
<dbReference type="NCBIfam" id="TIGR03384">
    <property type="entry name" value="betaine_BetI"/>
    <property type="match status" value="1"/>
</dbReference>
<keyword evidence="8" id="KW-0805">Transcription regulation</keyword>
<evidence type="ECO:0000256" key="12">
    <source>
        <dbReference type="PROSITE-ProRule" id="PRU00335"/>
    </source>
</evidence>
<dbReference type="InterPro" id="IPR017757">
    <property type="entry name" value="Tscrpt_rep_BetI"/>
</dbReference>
<comment type="pathway">
    <text evidence="2">Amine and polyamine biosynthesis; betaine biosynthesis via choline pathway [regulation].</text>
</comment>
<dbReference type="Gene3D" id="3.50.50.60">
    <property type="entry name" value="FAD/NAD(P)-binding domain"/>
    <property type="match status" value="1"/>
</dbReference>
<name>A0ABR6ILK5_9HYPH</name>
<evidence type="ECO:0000313" key="15">
    <source>
        <dbReference type="Proteomes" id="UP000551353"/>
    </source>
</evidence>
<protein>
    <submittedName>
        <fullName evidence="14">Transcriptional repressor BetI</fullName>
    </submittedName>
</protein>
<evidence type="ECO:0000256" key="1">
    <source>
        <dbReference type="ARBA" id="ARBA00001974"/>
    </source>
</evidence>
<evidence type="ECO:0000256" key="6">
    <source>
        <dbReference type="ARBA" id="ARBA00022827"/>
    </source>
</evidence>
<keyword evidence="10" id="KW-0804">Transcription</keyword>
<keyword evidence="6" id="KW-0274">FAD</keyword>
<proteinExistence type="inferred from homology"/>
<dbReference type="Pfam" id="PF13977">
    <property type="entry name" value="TetR_C_6"/>
    <property type="match status" value="1"/>
</dbReference>
<dbReference type="PANTHER" id="PTHR11985">
    <property type="entry name" value="GLYCEROL-3-PHOSPHATE DEHYDROGENASE"/>
    <property type="match status" value="1"/>
</dbReference>
<evidence type="ECO:0000256" key="10">
    <source>
        <dbReference type="ARBA" id="ARBA00023163"/>
    </source>
</evidence>
<dbReference type="SUPFAM" id="SSF46689">
    <property type="entry name" value="Homeodomain-like"/>
    <property type="match status" value="1"/>
</dbReference>
<dbReference type="InterPro" id="IPR036188">
    <property type="entry name" value="FAD/NAD-bd_sf"/>
</dbReference>
<evidence type="ECO:0000259" key="13">
    <source>
        <dbReference type="PROSITE" id="PS50977"/>
    </source>
</evidence>
<dbReference type="NCBIfam" id="NF001978">
    <property type="entry name" value="PRK00767.1"/>
    <property type="match status" value="1"/>
</dbReference>
<gene>
    <name evidence="14" type="ORF">GGD56_002591</name>
</gene>
<dbReference type="Gene3D" id="1.10.357.10">
    <property type="entry name" value="Tetracycline Repressor, domain 2"/>
    <property type="match status" value="1"/>
</dbReference>
<evidence type="ECO:0000256" key="8">
    <source>
        <dbReference type="ARBA" id="ARBA00023015"/>
    </source>
</evidence>
<reference evidence="14 15" key="1">
    <citation type="submission" date="2020-08" db="EMBL/GenBank/DDBJ databases">
        <title>Genomic Encyclopedia of Type Strains, Phase IV (KMG-V): Genome sequencing to study the core and pangenomes of soil and plant-associated prokaryotes.</title>
        <authorList>
            <person name="Whitman W."/>
        </authorList>
    </citation>
    <scope>NUCLEOTIDE SEQUENCE [LARGE SCALE GENOMIC DNA]</scope>
    <source>
        <strain evidence="14 15">SEMIA 4087</strain>
    </source>
</reference>
<dbReference type="PANTHER" id="PTHR11985:SF15">
    <property type="entry name" value="GLYCEROL-3-PHOSPHATE DEHYDROGENASE, MITOCHONDRIAL"/>
    <property type="match status" value="1"/>
</dbReference>
<keyword evidence="4" id="KW-0678">Repressor</keyword>
<organism evidence="14 15">
    <name type="scientific">Rhizobium mongolense</name>
    <dbReference type="NCBI Taxonomy" id="57676"/>
    <lineage>
        <taxon>Bacteria</taxon>
        <taxon>Pseudomonadati</taxon>
        <taxon>Pseudomonadota</taxon>
        <taxon>Alphaproteobacteria</taxon>
        <taxon>Hyphomicrobiales</taxon>
        <taxon>Rhizobiaceae</taxon>
        <taxon>Rhizobium/Agrobacterium group</taxon>
        <taxon>Rhizobium</taxon>
    </lineage>
</organism>